<evidence type="ECO:0000256" key="4">
    <source>
        <dbReference type="ARBA" id="ARBA00023080"/>
    </source>
</evidence>
<dbReference type="Proteomes" id="UP000734854">
    <property type="component" value="Unassembled WGS sequence"/>
</dbReference>
<dbReference type="PANTHER" id="PTHR11241:SF0">
    <property type="entry name" value="DEOXYURIDINE 5'-TRIPHOSPHATE NUCLEOTIDOHYDROLASE"/>
    <property type="match status" value="1"/>
</dbReference>
<comment type="pathway">
    <text evidence="1 5">Pyrimidine metabolism; dUMP biosynthesis; dUMP from dCTP (dUTP route): step 2/2.</text>
</comment>
<dbReference type="CDD" id="cd07557">
    <property type="entry name" value="trimeric_dUTPase"/>
    <property type="match status" value="1"/>
</dbReference>
<evidence type="ECO:0000313" key="7">
    <source>
        <dbReference type="EMBL" id="KAG6507468.1"/>
    </source>
</evidence>
<dbReference type="InterPro" id="IPR029054">
    <property type="entry name" value="dUTPase-like"/>
</dbReference>
<evidence type="ECO:0000259" key="6">
    <source>
        <dbReference type="Pfam" id="PF00692"/>
    </source>
</evidence>
<organism evidence="7 8">
    <name type="scientific">Zingiber officinale</name>
    <name type="common">Ginger</name>
    <name type="synonym">Amomum zingiber</name>
    <dbReference type="NCBI Taxonomy" id="94328"/>
    <lineage>
        <taxon>Eukaryota</taxon>
        <taxon>Viridiplantae</taxon>
        <taxon>Streptophyta</taxon>
        <taxon>Embryophyta</taxon>
        <taxon>Tracheophyta</taxon>
        <taxon>Spermatophyta</taxon>
        <taxon>Magnoliopsida</taxon>
        <taxon>Liliopsida</taxon>
        <taxon>Zingiberales</taxon>
        <taxon>Zingiberaceae</taxon>
        <taxon>Zingiber</taxon>
    </lineage>
</organism>
<dbReference type="InterPro" id="IPR033704">
    <property type="entry name" value="dUTPase_trimeric"/>
</dbReference>
<dbReference type="EMBL" id="JACMSC010000009">
    <property type="protein sequence ID" value="KAG6507468.1"/>
    <property type="molecule type" value="Genomic_DNA"/>
</dbReference>
<dbReference type="InterPro" id="IPR008181">
    <property type="entry name" value="dUTPase"/>
</dbReference>
<evidence type="ECO:0000256" key="2">
    <source>
        <dbReference type="ARBA" id="ARBA00006581"/>
    </source>
</evidence>
<dbReference type="UniPathway" id="UPA00610">
    <property type="reaction ID" value="UER00666"/>
</dbReference>
<keyword evidence="4 5" id="KW-0546">Nucleotide metabolism</keyword>
<evidence type="ECO:0000256" key="3">
    <source>
        <dbReference type="ARBA" id="ARBA00022801"/>
    </source>
</evidence>
<dbReference type="PANTHER" id="PTHR11241">
    <property type="entry name" value="DEOXYURIDINE 5'-TRIPHOSPHATE NUCLEOTIDOHYDROLASE"/>
    <property type="match status" value="1"/>
</dbReference>
<dbReference type="AlphaFoldDB" id="A0A8J5GP88"/>
<dbReference type="GO" id="GO:0046081">
    <property type="term" value="P:dUTP catabolic process"/>
    <property type="evidence" value="ECO:0007669"/>
    <property type="project" value="UniProtKB-UniRule"/>
</dbReference>
<evidence type="ECO:0000256" key="1">
    <source>
        <dbReference type="ARBA" id="ARBA00005142"/>
    </source>
</evidence>
<comment type="function">
    <text evidence="5">Involved in nucleotide metabolism via production of dUMP, the immediate precursor of thymidine nucleotides, and decreases the intracellular concentration of dUTP so that uracil cannot be incorporated into DNA.</text>
</comment>
<comment type="catalytic activity">
    <reaction evidence="5">
        <text>dUTP + H2O = dUMP + diphosphate + H(+)</text>
        <dbReference type="Rhea" id="RHEA:10248"/>
        <dbReference type="ChEBI" id="CHEBI:15377"/>
        <dbReference type="ChEBI" id="CHEBI:15378"/>
        <dbReference type="ChEBI" id="CHEBI:33019"/>
        <dbReference type="ChEBI" id="CHEBI:61555"/>
        <dbReference type="ChEBI" id="CHEBI:246422"/>
        <dbReference type="EC" id="3.6.1.23"/>
    </reaction>
</comment>
<dbReference type="InterPro" id="IPR036157">
    <property type="entry name" value="dUTPase-like_sf"/>
</dbReference>
<name>A0A8J5GP88_ZINOF</name>
<keyword evidence="8" id="KW-1185">Reference proteome</keyword>
<comment type="caution">
    <text evidence="7">The sequence shown here is derived from an EMBL/GenBank/DDBJ whole genome shotgun (WGS) entry which is preliminary data.</text>
</comment>
<protein>
    <recommendedName>
        <fullName evidence="5">Deoxyuridine 5'-triphosphate nucleotidohydrolase</fullName>
        <shortName evidence="5">dUTPase</shortName>
        <ecNumber evidence="5">3.6.1.23</ecNumber>
    </recommendedName>
    <alternativeName>
        <fullName evidence="5">dUTP pyrophosphatase</fullName>
    </alternativeName>
</protein>
<feature type="domain" description="dUTPase-like" evidence="6">
    <location>
        <begin position="100"/>
        <end position="172"/>
    </location>
</feature>
<dbReference type="GO" id="GO:0004170">
    <property type="term" value="F:dUTP diphosphatase activity"/>
    <property type="evidence" value="ECO:0007669"/>
    <property type="project" value="UniProtKB-UniRule"/>
</dbReference>
<keyword evidence="5" id="KW-0479">Metal-binding</keyword>
<proteinExistence type="inferred from homology"/>
<dbReference type="GO" id="GO:0006226">
    <property type="term" value="P:dUMP biosynthetic process"/>
    <property type="evidence" value="ECO:0007669"/>
    <property type="project" value="UniProtKB-UniRule"/>
</dbReference>
<keyword evidence="3 5" id="KW-0378">Hydrolase</keyword>
<evidence type="ECO:0000313" key="8">
    <source>
        <dbReference type="Proteomes" id="UP000734854"/>
    </source>
</evidence>
<accession>A0A8J5GP88</accession>
<keyword evidence="5" id="KW-0460">Magnesium</keyword>
<sequence>MTACPSCAKYYLSRNIQYKEKPIIPPYQKQEEVICELIDYTQHLQTSLIKQKGKSIIINTDDEDSESEFLPFSERKEKKVTFEPLPPEFLKIQRITPTTKIPERRSSGAAEYDLFIDQSIEIPAKERSLVKTGIRMEFPKGYYARITARSGVALKRKIDIGAGVIDSDYRGESIAQFILEAIITPSIKEVDELSETIRAEGLASKLFKLLDTSKLAFKFLKACLPTFEKLLKTSSQR</sequence>
<dbReference type="Pfam" id="PF00692">
    <property type="entry name" value="dUTPase"/>
    <property type="match status" value="1"/>
</dbReference>
<dbReference type="EC" id="3.6.1.23" evidence="5"/>
<evidence type="ECO:0000256" key="5">
    <source>
        <dbReference type="RuleBase" id="RU367024"/>
    </source>
</evidence>
<reference evidence="7 8" key="1">
    <citation type="submission" date="2020-08" db="EMBL/GenBank/DDBJ databases">
        <title>Plant Genome Project.</title>
        <authorList>
            <person name="Zhang R.-G."/>
        </authorList>
    </citation>
    <scope>NUCLEOTIDE SEQUENCE [LARGE SCALE GENOMIC DNA]</scope>
    <source>
        <tissue evidence="7">Rhizome</tissue>
    </source>
</reference>
<dbReference type="Gene3D" id="2.70.40.10">
    <property type="match status" value="1"/>
</dbReference>
<comment type="cofactor">
    <cofactor evidence="5">
        <name>Mg(2+)</name>
        <dbReference type="ChEBI" id="CHEBI:18420"/>
    </cofactor>
</comment>
<dbReference type="SUPFAM" id="SSF51283">
    <property type="entry name" value="dUTPase-like"/>
    <property type="match status" value="1"/>
</dbReference>
<dbReference type="GO" id="GO:0000287">
    <property type="term" value="F:magnesium ion binding"/>
    <property type="evidence" value="ECO:0007669"/>
    <property type="project" value="UniProtKB-UniRule"/>
</dbReference>
<comment type="similarity">
    <text evidence="2 5">Belongs to the dUTPase family.</text>
</comment>
<gene>
    <name evidence="7" type="ORF">ZIOFF_032813</name>
</gene>